<feature type="domain" description="NADH:quinone oxidoreductase/Mrp antiporter transmembrane" evidence="9">
    <location>
        <begin position="106"/>
        <end position="393"/>
    </location>
</feature>
<comment type="similarity">
    <text evidence="2">Belongs to the CPA3 antiporters (TC 2.A.63) subunit D family.</text>
</comment>
<feature type="transmembrane region" description="Helical" evidence="8">
    <location>
        <begin position="247"/>
        <end position="269"/>
    </location>
</feature>
<keyword evidence="6 8" id="KW-0472">Membrane</keyword>
<evidence type="ECO:0000256" key="7">
    <source>
        <dbReference type="RuleBase" id="RU000320"/>
    </source>
</evidence>
<dbReference type="PANTHER" id="PTHR42703">
    <property type="entry name" value="NADH DEHYDROGENASE"/>
    <property type="match status" value="1"/>
</dbReference>
<proteinExistence type="inferred from homology"/>
<keyword evidence="11" id="KW-1185">Reference proteome</keyword>
<dbReference type="PRINTS" id="PR01437">
    <property type="entry name" value="NUOXDRDTASE4"/>
</dbReference>
<dbReference type="InterPro" id="IPR001750">
    <property type="entry name" value="ND/Mrp_TM"/>
</dbReference>
<evidence type="ECO:0000256" key="5">
    <source>
        <dbReference type="ARBA" id="ARBA00022989"/>
    </source>
</evidence>
<feature type="transmembrane region" description="Helical" evidence="8">
    <location>
        <begin position="84"/>
        <end position="102"/>
    </location>
</feature>
<evidence type="ECO:0000256" key="1">
    <source>
        <dbReference type="ARBA" id="ARBA00004651"/>
    </source>
</evidence>
<feature type="transmembrane region" description="Helical" evidence="8">
    <location>
        <begin position="49"/>
        <end position="77"/>
    </location>
</feature>
<evidence type="ECO:0000256" key="8">
    <source>
        <dbReference type="SAM" id="Phobius"/>
    </source>
</evidence>
<feature type="transmembrane region" description="Helical" evidence="8">
    <location>
        <begin position="345"/>
        <end position="364"/>
    </location>
</feature>
<feature type="transmembrane region" description="Helical" evidence="8">
    <location>
        <begin position="384"/>
        <end position="402"/>
    </location>
</feature>
<evidence type="ECO:0000256" key="4">
    <source>
        <dbReference type="ARBA" id="ARBA00022692"/>
    </source>
</evidence>
<feature type="transmembrane region" description="Helical" evidence="8">
    <location>
        <begin position="443"/>
        <end position="461"/>
    </location>
</feature>
<comment type="caution">
    <text evidence="10">The sequence shown here is derived from an EMBL/GenBank/DDBJ whole genome shotgun (WGS) entry which is preliminary data.</text>
</comment>
<feature type="transmembrane region" description="Helical" evidence="8">
    <location>
        <begin position="304"/>
        <end position="324"/>
    </location>
</feature>
<keyword evidence="5 8" id="KW-1133">Transmembrane helix</keyword>
<evidence type="ECO:0000313" key="11">
    <source>
        <dbReference type="Proteomes" id="UP001500755"/>
    </source>
</evidence>
<feature type="transmembrane region" description="Helical" evidence="8">
    <location>
        <begin position="7"/>
        <end position="29"/>
    </location>
</feature>
<dbReference type="Pfam" id="PF00361">
    <property type="entry name" value="Proton_antipo_M"/>
    <property type="match status" value="1"/>
</dbReference>
<sequence>MLVRARWFVRTLLLAVPAFVGAAGVYLFVLHRTVPVIADSVGGFVHGVAISFASDSLTALMLVVCSLAALVCVWFLMATGEDQYRFIPALVLMMLTGVYGALLTADLFNLFVFVEVMVLPSYALVSVTGTWRRLGVGRMFIIVNLVTSTVLVIGVGFVYGALGTVNVAVLARMAHAGEVTGAGSLAIGIVLTAFVIKAGAAPVHGWLVRSYPFTSAGMMAVFSGLLTKVGLYAFYRVYVTIYGEESPFANVLLVLVVVTILVAVVSCFGENRVRNVLAFQMTSGVGHILIGVVIASVAALQAGIFYTVHHIITMAGLLLTIGAVEQVYGTGSYSKLSGLVKREKWAAILMVLGLFSLVGFPPTSGLWGKVGLLGASAEAGGTRGVVIVVTVVIGSIIALMALQRLWSNTFWGAPMKVYYPDSPIAGRRPATELTDDVRIPARLLLPGTVMIGLSVALFLWAEPLVAASGAAATGLVDSAPYIQAVLGE</sequence>
<evidence type="ECO:0000256" key="6">
    <source>
        <dbReference type="ARBA" id="ARBA00023136"/>
    </source>
</evidence>
<feature type="transmembrane region" description="Helical" evidence="8">
    <location>
        <begin position="276"/>
        <end position="298"/>
    </location>
</feature>
<gene>
    <name evidence="10" type="ORF">GCM10009755_10020</name>
</gene>
<dbReference type="EMBL" id="BAAANO010000008">
    <property type="protein sequence ID" value="GAA2003048.1"/>
    <property type="molecule type" value="Genomic_DNA"/>
</dbReference>
<keyword evidence="4 7" id="KW-0812">Transmembrane</keyword>
<dbReference type="InterPro" id="IPR050586">
    <property type="entry name" value="CPA3_Na-H_Antiporter_D"/>
</dbReference>
<protein>
    <submittedName>
        <fullName evidence="10">Monovalent cation/H+ antiporter subunit D family protein</fullName>
    </submittedName>
</protein>
<evidence type="ECO:0000256" key="2">
    <source>
        <dbReference type="ARBA" id="ARBA00005346"/>
    </source>
</evidence>
<evidence type="ECO:0000256" key="3">
    <source>
        <dbReference type="ARBA" id="ARBA00022475"/>
    </source>
</evidence>
<evidence type="ECO:0000313" key="10">
    <source>
        <dbReference type="EMBL" id="GAA2003048.1"/>
    </source>
</evidence>
<feature type="transmembrane region" description="Helical" evidence="8">
    <location>
        <begin position="139"/>
        <end position="162"/>
    </location>
</feature>
<dbReference type="Proteomes" id="UP001500755">
    <property type="component" value="Unassembled WGS sequence"/>
</dbReference>
<evidence type="ECO:0000259" key="9">
    <source>
        <dbReference type="Pfam" id="PF00361"/>
    </source>
</evidence>
<feature type="transmembrane region" description="Helical" evidence="8">
    <location>
        <begin position="213"/>
        <end position="235"/>
    </location>
</feature>
<dbReference type="PANTHER" id="PTHR42703:SF1">
    <property type="entry name" value="NA(+)_H(+) ANTIPORTER SUBUNIT D1"/>
    <property type="match status" value="1"/>
</dbReference>
<dbReference type="InterPro" id="IPR003918">
    <property type="entry name" value="NADH_UbQ_OxRdtase"/>
</dbReference>
<feature type="transmembrane region" description="Helical" evidence="8">
    <location>
        <begin position="108"/>
        <end position="127"/>
    </location>
</feature>
<name>A0ABP5ES04_9MICO</name>
<keyword evidence="3" id="KW-1003">Cell membrane</keyword>
<reference evidence="11" key="1">
    <citation type="journal article" date="2019" name="Int. J. Syst. Evol. Microbiol.">
        <title>The Global Catalogue of Microorganisms (GCM) 10K type strain sequencing project: providing services to taxonomists for standard genome sequencing and annotation.</title>
        <authorList>
            <consortium name="The Broad Institute Genomics Platform"/>
            <consortium name="The Broad Institute Genome Sequencing Center for Infectious Disease"/>
            <person name="Wu L."/>
            <person name="Ma J."/>
        </authorList>
    </citation>
    <scope>NUCLEOTIDE SEQUENCE [LARGE SCALE GENOMIC DNA]</scope>
    <source>
        <strain evidence="11">JCM 14546</strain>
    </source>
</reference>
<comment type="subcellular location">
    <subcellularLocation>
        <location evidence="1">Cell membrane</location>
        <topology evidence="1">Multi-pass membrane protein</topology>
    </subcellularLocation>
    <subcellularLocation>
        <location evidence="7">Membrane</location>
        <topology evidence="7">Multi-pass membrane protein</topology>
    </subcellularLocation>
</comment>
<accession>A0ABP5ES04</accession>
<organism evidence="10 11">
    <name type="scientific">Brevibacterium samyangense</name>
    <dbReference type="NCBI Taxonomy" id="366888"/>
    <lineage>
        <taxon>Bacteria</taxon>
        <taxon>Bacillati</taxon>
        <taxon>Actinomycetota</taxon>
        <taxon>Actinomycetes</taxon>
        <taxon>Micrococcales</taxon>
        <taxon>Brevibacteriaceae</taxon>
        <taxon>Brevibacterium</taxon>
    </lineage>
</organism>
<feature type="transmembrane region" description="Helical" evidence="8">
    <location>
        <begin position="182"/>
        <end position="201"/>
    </location>
</feature>